<sequence>MDIINLTLQEWFESPEEIKIKHISVPEVKTILSSYHEFLIKCFSGDGYVLYYKRIEISANKQRVI</sequence>
<evidence type="ECO:0000313" key="1">
    <source>
        <dbReference type="EMBL" id="HAE1459162.1"/>
    </source>
</evidence>
<gene>
    <name evidence="1" type="ORF">G3A30_22640</name>
</gene>
<reference evidence="1" key="1">
    <citation type="journal article" date="2018" name="Genome Biol.">
        <title>SKESA: strategic k-mer extension for scrupulous assemblies.</title>
        <authorList>
            <person name="Souvorov A."/>
            <person name="Agarwala R."/>
            <person name="Lipman D.J."/>
        </authorList>
    </citation>
    <scope>NUCLEOTIDE SEQUENCE</scope>
    <source>
        <strain evidence="1">Salmonella enterica</strain>
    </source>
</reference>
<name>A0A5V5WWP4_SALET</name>
<accession>A0A5V5WWP4</accession>
<dbReference type="EMBL" id="DAARAE010000284">
    <property type="protein sequence ID" value="HAE1459162.1"/>
    <property type="molecule type" value="Genomic_DNA"/>
</dbReference>
<comment type="caution">
    <text evidence="1">The sequence shown here is derived from an EMBL/GenBank/DDBJ whole genome shotgun (WGS) entry which is preliminary data.</text>
</comment>
<organism evidence="1">
    <name type="scientific">Salmonella enterica subsp. enterica serovar Agona</name>
    <dbReference type="NCBI Taxonomy" id="58095"/>
    <lineage>
        <taxon>Bacteria</taxon>
        <taxon>Pseudomonadati</taxon>
        <taxon>Pseudomonadota</taxon>
        <taxon>Gammaproteobacteria</taxon>
        <taxon>Enterobacterales</taxon>
        <taxon>Enterobacteriaceae</taxon>
        <taxon>Salmonella</taxon>
    </lineage>
</organism>
<reference evidence="1" key="2">
    <citation type="submission" date="2019-10" db="EMBL/GenBank/DDBJ databases">
        <authorList>
            <consortium name="NCBI Pathogen Detection Project"/>
        </authorList>
    </citation>
    <scope>NUCLEOTIDE SEQUENCE</scope>
    <source>
        <strain evidence="1">Salmonella enterica</strain>
    </source>
</reference>
<protein>
    <submittedName>
        <fullName evidence="1">Uncharacterized protein</fullName>
    </submittedName>
</protein>
<dbReference type="AlphaFoldDB" id="A0A5V5WWP4"/>
<proteinExistence type="predicted"/>